<keyword evidence="6" id="KW-1185">Reference proteome</keyword>
<dbReference type="Pfam" id="PF06585">
    <property type="entry name" value="JHBP"/>
    <property type="match status" value="1"/>
</dbReference>
<evidence type="ECO:0000256" key="1">
    <source>
        <dbReference type="ARBA" id="ARBA00022729"/>
    </source>
</evidence>
<evidence type="ECO:0000256" key="4">
    <source>
        <dbReference type="SAM" id="SignalP"/>
    </source>
</evidence>
<dbReference type="InterPro" id="IPR010562">
    <property type="entry name" value="Haemolymph_juvenile_hormone-bd"/>
</dbReference>
<sequence length="282" mass="32046">MEVLLKVFLLGCATFFHYGVEGYEVREAPLLKSRPKWLKACRRNGPDINDCINDWFGSLFPYLAVGIPEIKVDPFEPLPLDRVSISKGSGAITLAGSLFNMNVEGPSNSTTTYSDFSEKEKYWNFGLNLPLLDIKSEYNLKGNILVLPLVGHGTCEIKLFDTKTKITTELAFPRRENREMVNIENMTVKFKVGKMRVKFHNLFNGNKILGKTVNSFINQNAVEIIDELEDSIGGSLAIIFRDLMNNIFTKIPTDLWLLSDAEYEKYVEERKNIENTNKTESV</sequence>
<evidence type="ECO:0000256" key="2">
    <source>
        <dbReference type="ARBA" id="ARBA00023108"/>
    </source>
</evidence>
<evidence type="ECO:0000313" key="5">
    <source>
        <dbReference type="EMBL" id="CAH0558253.1"/>
    </source>
</evidence>
<name>A0A9P0FIV4_BRAAE</name>
<gene>
    <name evidence="5" type="ORF">MELIAE_LOCUS8768</name>
</gene>
<organism evidence="5 6">
    <name type="scientific">Brassicogethes aeneus</name>
    <name type="common">Rape pollen beetle</name>
    <name type="synonym">Meligethes aeneus</name>
    <dbReference type="NCBI Taxonomy" id="1431903"/>
    <lineage>
        <taxon>Eukaryota</taxon>
        <taxon>Metazoa</taxon>
        <taxon>Ecdysozoa</taxon>
        <taxon>Arthropoda</taxon>
        <taxon>Hexapoda</taxon>
        <taxon>Insecta</taxon>
        <taxon>Pterygota</taxon>
        <taxon>Neoptera</taxon>
        <taxon>Endopterygota</taxon>
        <taxon>Coleoptera</taxon>
        <taxon>Polyphaga</taxon>
        <taxon>Cucujiformia</taxon>
        <taxon>Nitidulidae</taxon>
        <taxon>Meligethinae</taxon>
        <taxon>Brassicogethes</taxon>
    </lineage>
</organism>
<dbReference type="Proteomes" id="UP001154078">
    <property type="component" value="Chromosome 5"/>
</dbReference>
<dbReference type="InterPro" id="IPR038606">
    <property type="entry name" value="To_sf"/>
</dbReference>
<protein>
    <submittedName>
        <fullName evidence="5">Uncharacterized protein</fullName>
    </submittedName>
</protein>
<dbReference type="GO" id="GO:0005615">
    <property type="term" value="C:extracellular space"/>
    <property type="evidence" value="ECO:0007669"/>
    <property type="project" value="TreeGrafter"/>
</dbReference>
<dbReference type="SMART" id="SM00700">
    <property type="entry name" value="JHBP"/>
    <property type="match status" value="1"/>
</dbReference>
<dbReference type="AlphaFoldDB" id="A0A9P0FIV4"/>
<accession>A0A9P0FIV4</accession>
<keyword evidence="1 4" id="KW-0732">Signal</keyword>
<reference evidence="5" key="1">
    <citation type="submission" date="2021-12" db="EMBL/GenBank/DDBJ databases">
        <authorList>
            <person name="King R."/>
        </authorList>
    </citation>
    <scope>NUCLEOTIDE SEQUENCE</scope>
</reference>
<dbReference type="Gene3D" id="3.15.10.30">
    <property type="entry name" value="Haemolymph juvenile hormone binding protein"/>
    <property type="match status" value="1"/>
</dbReference>
<dbReference type="OrthoDB" id="8185598at2759"/>
<dbReference type="FunFam" id="3.15.10.30:FF:000001">
    <property type="entry name" value="Takeout-like protein 1"/>
    <property type="match status" value="1"/>
</dbReference>
<proteinExistence type="inferred from homology"/>
<dbReference type="PANTHER" id="PTHR11008:SF33">
    <property type="entry name" value="PROTEIN TAKEOUT"/>
    <property type="match status" value="1"/>
</dbReference>
<evidence type="ECO:0000313" key="6">
    <source>
        <dbReference type="Proteomes" id="UP001154078"/>
    </source>
</evidence>
<feature type="signal peptide" evidence="4">
    <location>
        <begin position="1"/>
        <end position="22"/>
    </location>
</feature>
<dbReference type="GO" id="GO:0007623">
    <property type="term" value="P:circadian rhythm"/>
    <property type="evidence" value="ECO:0007669"/>
    <property type="project" value="UniProtKB-ARBA"/>
</dbReference>
<evidence type="ECO:0000256" key="3">
    <source>
        <dbReference type="ARBA" id="ARBA00060902"/>
    </source>
</evidence>
<dbReference type="EMBL" id="OV121136">
    <property type="protein sequence ID" value="CAH0558253.1"/>
    <property type="molecule type" value="Genomic_DNA"/>
</dbReference>
<keyword evidence="2" id="KW-0090">Biological rhythms</keyword>
<comment type="similarity">
    <text evidence="3">Belongs to the TO family.</text>
</comment>
<feature type="chain" id="PRO_5040187975" evidence="4">
    <location>
        <begin position="23"/>
        <end position="282"/>
    </location>
</feature>
<dbReference type="PANTHER" id="PTHR11008">
    <property type="entry name" value="PROTEIN TAKEOUT-LIKE PROTEIN"/>
    <property type="match status" value="1"/>
</dbReference>